<dbReference type="Proteomes" id="UP000070133">
    <property type="component" value="Unassembled WGS sequence"/>
</dbReference>
<feature type="compositionally biased region" description="Basic and acidic residues" evidence="1">
    <location>
        <begin position="55"/>
        <end position="69"/>
    </location>
</feature>
<gene>
    <name evidence="2" type="ORF">AC578_5182</name>
</gene>
<proteinExistence type="predicted"/>
<feature type="region of interest" description="Disordered" evidence="1">
    <location>
        <begin position="47"/>
        <end position="72"/>
    </location>
</feature>
<accession>A0A139HMQ0</accession>
<dbReference type="AlphaFoldDB" id="A0A139HMQ0"/>
<dbReference type="EMBL" id="LFZN01000028">
    <property type="protein sequence ID" value="KXT03686.1"/>
    <property type="molecule type" value="Genomic_DNA"/>
</dbReference>
<protein>
    <submittedName>
        <fullName evidence="2">Uncharacterized protein</fullName>
    </submittedName>
</protein>
<sequence>MSTPAAFTNRRLSIGRRLVTAVCYRFAQASYPYNYQASEFLRLTSRPPRNRIPAHHPESIDEEGGEHRGLASTQDRPAFVRTKFSYTLLPFSTSLLASGPCDPSQQRYRLHHIYQVRPTYDSSSSQARYTDGKLRVFVVNSQNTKPMMMTFSGRLSAPREYRYRPMSHVSQELTLRSVGFLAAAGSRRNKNVAVRSAIWAVARSPTSLDLLCLCSGRRAINGIAYDTSVVRVVSSPRFAKSDEVAKHDSQPWRLGGETRMVDRCL</sequence>
<evidence type="ECO:0000313" key="3">
    <source>
        <dbReference type="Proteomes" id="UP000070133"/>
    </source>
</evidence>
<evidence type="ECO:0000256" key="1">
    <source>
        <dbReference type="SAM" id="MobiDB-lite"/>
    </source>
</evidence>
<comment type="caution">
    <text evidence="2">The sequence shown here is derived from an EMBL/GenBank/DDBJ whole genome shotgun (WGS) entry which is preliminary data.</text>
</comment>
<name>A0A139HMQ0_9PEZI</name>
<reference evidence="2 3" key="1">
    <citation type="submission" date="2015-07" db="EMBL/GenBank/DDBJ databases">
        <title>Comparative genomics of the Sigatoka disease complex on banana suggests a link between parallel evolutionary changes in Pseudocercospora fijiensis and Pseudocercospora eumusae and increased virulence on the banana host.</title>
        <authorList>
            <person name="Chang T.-C."/>
            <person name="Salvucci A."/>
            <person name="Crous P.W."/>
            <person name="Stergiopoulos I."/>
        </authorList>
    </citation>
    <scope>NUCLEOTIDE SEQUENCE [LARGE SCALE GENOMIC DNA]</scope>
    <source>
        <strain evidence="2 3">CBS 114824</strain>
    </source>
</reference>
<keyword evidence="3" id="KW-1185">Reference proteome</keyword>
<organism evidence="2 3">
    <name type="scientific">Pseudocercospora eumusae</name>
    <dbReference type="NCBI Taxonomy" id="321146"/>
    <lineage>
        <taxon>Eukaryota</taxon>
        <taxon>Fungi</taxon>
        <taxon>Dikarya</taxon>
        <taxon>Ascomycota</taxon>
        <taxon>Pezizomycotina</taxon>
        <taxon>Dothideomycetes</taxon>
        <taxon>Dothideomycetidae</taxon>
        <taxon>Mycosphaerellales</taxon>
        <taxon>Mycosphaerellaceae</taxon>
        <taxon>Pseudocercospora</taxon>
    </lineage>
</organism>
<evidence type="ECO:0000313" key="2">
    <source>
        <dbReference type="EMBL" id="KXT03686.1"/>
    </source>
</evidence>